<reference evidence="1 2" key="1">
    <citation type="journal article" date="2022" name="Plant J.">
        <title>Chromosome-level genome of Camellia lanceoleosa provides a valuable resource for understanding genome evolution and self-incompatibility.</title>
        <authorList>
            <person name="Gong W."/>
            <person name="Xiao S."/>
            <person name="Wang L."/>
            <person name="Liao Z."/>
            <person name="Chang Y."/>
            <person name="Mo W."/>
            <person name="Hu G."/>
            <person name="Li W."/>
            <person name="Zhao G."/>
            <person name="Zhu H."/>
            <person name="Hu X."/>
            <person name="Ji K."/>
            <person name="Xiang X."/>
            <person name="Song Q."/>
            <person name="Yuan D."/>
            <person name="Jin S."/>
            <person name="Zhang L."/>
        </authorList>
    </citation>
    <scope>NUCLEOTIDE SEQUENCE [LARGE SCALE GENOMIC DNA]</scope>
    <source>
        <strain evidence="1">SQ_2022a</strain>
    </source>
</reference>
<accession>A0ACC0FT12</accession>
<dbReference type="Proteomes" id="UP001060215">
    <property type="component" value="Chromosome 13"/>
</dbReference>
<keyword evidence="2" id="KW-1185">Reference proteome</keyword>
<name>A0ACC0FT12_9ERIC</name>
<comment type="caution">
    <text evidence="1">The sequence shown here is derived from an EMBL/GenBank/DDBJ whole genome shotgun (WGS) entry which is preliminary data.</text>
</comment>
<evidence type="ECO:0000313" key="1">
    <source>
        <dbReference type="EMBL" id="KAI7991519.1"/>
    </source>
</evidence>
<organism evidence="1 2">
    <name type="scientific">Camellia lanceoleosa</name>
    <dbReference type="NCBI Taxonomy" id="1840588"/>
    <lineage>
        <taxon>Eukaryota</taxon>
        <taxon>Viridiplantae</taxon>
        <taxon>Streptophyta</taxon>
        <taxon>Embryophyta</taxon>
        <taxon>Tracheophyta</taxon>
        <taxon>Spermatophyta</taxon>
        <taxon>Magnoliopsida</taxon>
        <taxon>eudicotyledons</taxon>
        <taxon>Gunneridae</taxon>
        <taxon>Pentapetalae</taxon>
        <taxon>asterids</taxon>
        <taxon>Ericales</taxon>
        <taxon>Theaceae</taxon>
        <taxon>Camellia</taxon>
    </lineage>
</organism>
<dbReference type="EMBL" id="CM045770">
    <property type="protein sequence ID" value="KAI7991519.1"/>
    <property type="molecule type" value="Genomic_DNA"/>
</dbReference>
<sequence length="205" mass="21851">MEGVSMGLADRLPTGSRQSLSSGISSGQHLAPAEALVGSTKVTTSSLVTGTDEVGVSAMRLPQGVSELGQVETDSSDILRCSSDSQLGNELVVHCEFAGNDLGSQRVSEEVGFSSSAVDGEVVPQLSSADGLALVLQPLAMEDGRSDDLREQHQNLIQNSGGLDGLAIPSSEAVSNWVLERIRSRHVWVCRLWVMKRRLCDYLQQ</sequence>
<gene>
    <name evidence="1" type="ORF">LOK49_LG12G00143</name>
</gene>
<proteinExistence type="predicted"/>
<protein>
    <submittedName>
        <fullName evidence="1">Uncharacterized protein</fullName>
    </submittedName>
</protein>
<evidence type="ECO:0000313" key="2">
    <source>
        <dbReference type="Proteomes" id="UP001060215"/>
    </source>
</evidence>